<evidence type="ECO:0000313" key="2">
    <source>
        <dbReference type="EMBL" id="KAK3789265.1"/>
    </source>
</evidence>
<reference evidence="2" key="1">
    <citation type="journal article" date="2023" name="G3 (Bethesda)">
        <title>A reference genome for the long-term kleptoplast-retaining sea slug Elysia crispata morphotype clarki.</title>
        <authorList>
            <person name="Eastman K.E."/>
            <person name="Pendleton A.L."/>
            <person name="Shaikh M.A."/>
            <person name="Suttiyut T."/>
            <person name="Ogas R."/>
            <person name="Tomko P."/>
            <person name="Gavelis G."/>
            <person name="Widhalm J.R."/>
            <person name="Wisecaver J.H."/>
        </authorList>
    </citation>
    <scope>NUCLEOTIDE SEQUENCE</scope>
    <source>
        <strain evidence="2">ECLA1</strain>
    </source>
</reference>
<dbReference type="EMBL" id="JAWDGP010001678">
    <property type="protein sequence ID" value="KAK3789265.1"/>
    <property type="molecule type" value="Genomic_DNA"/>
</dbReference>
<dbReference type="Proteomes" id="UP001283361">
    <property type="component" value="Unassembled WGS sequence"/>
</dbReference>
<accession>A0AAE1AKL9</accession>
<organism evidence="2 3">
    <name type="scientific">Elysia crispata</name>
    <name type="common">lettuce slug</name>
    <dbReference type="NCBI Taxonomy" id="231223"/>
    <lineage>
        <taxon>Eukaryota</taxon>
        <taxon>Metazoa</taxon>
        <taxon>Spiralia</taxon>
        <taxon>Lophotrochozoa</taxon>
        <taxon>Mollusca</taxon>
        <taxon>Gastropoda</taxon>
        <taxon>Heterobranchia</taxon>
        <taxon>Euthyneura</taxon>
        <taxon>Panpulmonata</taxon>
        <taxon>Sacoglossa</taxon>
        <taxon>Placobranchoidea</taxon>
        <taxon>Plakobranchidae</taxon>
        <taxon>Elysia</taxon>
    </lineage>
</organism>
<feature type="compositionally biased region" description="Polar residues" evidence="1">
    <location>
        <begin position="36"/>
        <end position="51"/>
    </location>
</feature>
<evidence type="ECO:0000256" key="1">
    <source>
        <dbReference type="SAM" id="MobiDB-lite"/>
    </source>
</evidence>
<dbReference type="AlphaFoldDB" id="A0AAE1AKL9"/>
<evidence type="ECO:0000313" key="3">
    <source>
        <dbReference type="Proteomes" id="UP001283361"/>
    </source>
</evidence>
<comment type="caution">
    <text evidence="2">The sequence shown here is derived from an EMBL/GenBank/DDBJ whole genome shotgun (WGS) entry which is preliminary data.</text>
</comment>
<keyword evidence="3" id="KW-1185">Reference proteome</keyword>
<name>A0AAE1AKL9_9GAST</name>
<proteinExistence type="predicted"/>
<sequence>MRRAVSCPNLQSCNNGRSAMTACLRYRSRYFSHSHQSNSASCQNKQNSSQRGVCATSPATRPRLTVQLCKPGSSVQSDHACAVFLESTRRVIASLDDRTACANDWRAVVP</sequence>
<feature type="region of interest" description="Disordered" evidence="1">
    <location>
        <begin position="36"/>
        <end position="56"/>
    </location>
</feature>
<gene>
    <name evidence="2" type="ORF">RRG08_001655</name>
</gene>
<protein>
    <submittedName>
        <fullName evidence="2">Uncharacterized protein</fullName>
    </submittedName>
</protein>